<keyword evidence="3" id="KW-1185">Reference proteome</keyword>
<accession>A0ABD3H9N8</accession>
<proteinExistence type="predicted"/>
<name>A0ABD3H9N8_9MARC</name>
<sequence length="272" mass="31419">MAGRNVIEELQRIEFFEDAAILPREARPSWWDIMVQTTKFVRYPRPKPDDLQMFDPAYWTVEHFGILPYFIRLQTVVILATLFYRLIATCHLYTDVLDKGLREYVEISRDKNEFLVYRQGEPNGPPTVTLQIISDYLVCRGDKRRVAVHALVAFMEYVQGGRVDWGHLLAAAVKDYRRGLERGAVGNRNVTWAPALMWIAHAYRAQLFEAPIGCKEYEKEAGSIDILESLRIGFPENEMIDEDDLPKALKITSWNSKKPDGGRKEPPAFIRN</sequence>
<evidence type="ECO:0000313" key="2">
    <source>
        <dbReference type="EMBL" id="KAL3688043.1"/>
    </source>
</evidence>
<evidence type="ECO:0000256" key="1">
    <source>
        <dbReference type="SAM" id="MobiDB-lite"/>
    </source>
</evidence>
<dbReference type="EMBL" id="JBJQOH010000004">
    <property type="protein sequence ID" value="KAL3688043.1"/>
    <property type="molecule type" value="Genomic_DNA"/>
</dbReference>
<reference evidence="2 3" key="1">
    <citation type="submission" date="2024-09" db="EMBL/GenBank/DDBJ databases">
        <title>Chromosome-scale assembly of Riccia sorocarpa.</title>
        <authorList>
            <person name="Paukszto L."/>
        </authorList>
    </citation>
    <scope>NUCLEOTIDE SEQUENCE [LARGE SCALE GENOMIC DNA]</scope>
    <source>
        <strain evidence="2">LP-2024</strain>
        <tissue evidence="2">Aerial parts of the thallus</tissue>
    </source>
</reference>
<dbReference type="AlphaFoldDB" id="A0ABD3H9N8"/>
<gene>
    <name evidence="2" type="ORF">R1sor_014352</name>
</gene>
<evidence type="ECO:0000313" key="3">
    <source>
        <dbReference type="Proteomes" id="UP001633002"/>
    </source>
</evidence>
<comment type="caution">
    <text evidence="2">The sequence shown here is derived from an EMBL/GenBank/DDBJ whole genome shotgun (WGS) entry which is preliminary data.</text>
</comment>
<protein>
    <submittedName>
        <fullName evidence="2">Uncharacterized protein</fullName>
    </submittedName>
</protein>
<dbReference type="Proteomes" id="UP001633002">
    <property type="component" value="Unassembled WGS sequence"/>
</dbReference>
<feature type="region of interest" description="Disordered" evidence="1">
    <location>
        <begin position="252"/>
        <end position="272"/>
    </location>
</feature>
<feature type="compositionally biased region" description="Basic and acidic residues" evidence="1">
    <location>
        <begin position="257"/>
        <end position="266"/>
    </location>
</feature>
<organism evidence="2 3">
    <name type="scientific">Riccia sorocarpa</name>
    <dbReference type="NCBI Taxonomy" id="122646"/>
    <lineage>
        <taxon>Eukaryota</taxon>
        <taxon>Viridiplantae</taxon>
        <taxon>Streptophyta</taxon>
        <taxon>Embryophyta</taxon>
        <taxon>Marchantiophyta</taxon>
        <taxon>Marchantiopsida</taxon>
        <taxon>Marchantiidae</taxon>
        <taxon>Marchantiales</taxon>
        <taxon>Ricciaceae</taxon>
        <taxon>Riccia</taxon>
    </lineage>
</organism>